<proteinExistence type="inferred from homology"/>
<feature type="active site" evidence="2">
    <location>
        <position position="257"/>
    </location>
</feature>
<gene>
    <name evidence="5" type="ORF">VA596_22095</name>
</gene>
<dbReference type="Proteomes" id="UP001304298">
    <property type="component" value="Unassembled WGS sequence"/>
</dbReference>
<accession>A0ABU5R987</accession>
<evidence type="ECO:0000256" key="3">
    <source>
        <dbReference type="RuleBase" id="RU003345"/>
    </source>
</evidence>
<keyword evidence="1 3" id="KW-0560">Oxidoreductase</keyword>
<dbReference type="EMBL" id="JAYFSI010000004">
    <property type="protein sequence ID" value="MEA5362244.1"/>
    <property type="molecule type" value="Genomic_DNA"/>
</dbReference>
<dbReference type="RefSeq" id="WP_323329696.1">
    <property type="nucleotide sequence ID" value="NZ_JAYFSI010000004.1"/>
</dbReference>
<dbReference type="Pfam" id="PF00171">
    <property type="entry name" value="Aldedh"/>
    <property type="match status" value="1"/>
</dbReference>
<dbReference type="Gene3D" id="3.40.605.10">
    <property type="entry name" value="Aldehyde Dehydrogenase, Chain A, domain 1"/>
    <property type="match status" value="1"/>
</dbReference>
<reference evidence="5 6" key="1">
    <citation type="submission" date="2023-12" db="EMBL/GenBank/DDBJ databases">
        <title>Amycolatopsis sp. V23-08.</title>
        <authorList>
            <person name="Somphong A."/>
        </authorList>
    </citation>
    <scope>NUCLEOTIDE SEQUENCE [LARGE SCALE GENOMIC DNA]</scope>
    <source>
        <strain evidence="5 6">V23-08</strain>
    </source>
</reference>
<evidence type="ECO:0000313" key="6">
    <source>
        <dbReference type="Proteomes" id="UP001304298"/>
    </source>
</evidence>
<dbReference type="Gene3D" id="3.40.309.10">
    <property type="entry name" value="Aldehyde Dehydrogenase, Chain A, domain 2"/>
    <property type="match status" value="1"/>
</dbReference>
<sequence>MPVFEYAPAPESRAIANLKDHYKPFINGEFVDGSGEPLKTINPATEEVLAEVGTASKSDVDTAVKAARKAYNGVWSKMPGTERAKYLFRIARLIQERSRELAVLESLDNGKPIKESRDSDVPTAAAHFFYHAGWADKLEYAGYGPNPQPLGVAGQIIPWNFPLLMLAWKIAPALATGNTVVLKPAETTPLTALVFAEICQQAELPPGVVNILPGAGDIGASIVEHPDINKIAFTGSTEVGKAIQREVAGTAKKLTLELGGKAANIVFEDAPLDQAIEGIVNGIFFNQGHVCCAGSRLLVQESIAEEVLEKLRYRVSTLRLGDPLDKNTDIGAINSAEQLAKIRGLVEAGDAEGAQRWTSPCPVPDRGFFFAPTVFANVHQSMRIAREEIFGPVLSVLTFRTPDEAVAKANNTPYGLSAGIWTEKGSRILWMANQLRAGVVWANTFNRFDPAAPFGGYQESGFGREGGRTGLEAYLNV</sequence>
<evidence type="ECO:0000256" key="2">
    <source>
        <dbReference type="PROSITE-ProRule" id="PRU10007"/>
    </source>
</evidence>
<evidence type="ECO:0000256" key="1">
    <source>
        <dbReference type="ARBA" id="ARBA00023002"/>
    </source>
</evidence>
<dbReference type="CDD" id="cd07111">
    <property type="entry name" value="ALDH_F16"/>
    <property type="match status" value="1"/>
</dbReference>
<dbReference type="PROSITE" id="PS00687">
    <property type="entry name" value="ALDEHYDE_DEHYDR_GLU"/>
    <property type="match status" value="1"/>
</dbReference>
<name>A0ABU5R987_9PSEU</name>
<dbReference type="InterPro" id="IPR016163">
    <property type="entry name" value="Ald_DH_C"/>
</dbReference>
<dbReference type="PANTHER" id="PTHR11699">
    <property type="entry name" value="ALDEHYDE DEHYDROGENASE-RELATED"/>
    <property type="match status" value="1"/>
</dbReference>
<dbReference type="InterPro" id="IPR016161">
    <property type="entry name" value="Ald_DH/histidinol_DH"/>
</dbReference>
<organism evidence="5 6">
    <name type="scientific">Amycolatopsis heterodermiae</name>
    <dbReference type="NCBI Taxonomy" id="3110235"/>
    <lineage>
        <taxon>Bacteria</taxon>
        <taxon>Bacillati</taxon>
        <taxon>Actinomycetota</taxon>
        <taxon>Actinomycetes</taxon>
        <taxon>Pseudonocardiales</taxon>
        <taxon>Pseudonocardiaceae</taxon>
        <taxon>Amycolatopsis</taxon>
    </lineage>
</organism>
<evidence type="ECO:0000259" key="4">
    <source>
        <dbReference type="Pfam" id="PF00171"/>
    </source>
</evidence>
<dbReference type="InterPro" id="IPR029510">
    <property type="entry name" value="Ald_DH_CS_GLU"/>
</dbReference>
<dbReference type="InterPro" id="IPR015590">
    <property type="entry name" value="Aldehyde_DH_dom"/>
</dbReference>
<evidence type="ECO:0000313" key="5">
    <source>
        <dbReference type="EMBL" id="MEA5362244.1"/>
    </source>
</evidence>
<protein>
    <submittedName>
        <fullName evidence="5">Aldehyde dehydrogenase family protein</fullName>
    </submittedName>
</protein>
<comment type="caution">
    <text evidence="5">The sequence shown here is derived from an EMBL/GenBank/DDBJ whole genome shotgun (WGS) entry which is preliminary data.</text>
</comment>
<dbReference type="InterPro" id="IPR016162">
    <property type="entry name" value="Ald_DH_N"/>
</dbReference>
<keyword evidence="6" id="KW-1185">Reference proteome</keyword>
<feature type="domain" description="Aldehyde dehydrogenase" evidence="4">
    <location>
        <begin position="30"/>
        <end position="477"/>
    </location>
</feature>
<comment type="similarity">
    <text evidence="3">Belongs to the aldehyde dehydrogenase family.</text>
</comment>
<dbReference type="SUPFAM" id="SSF53720">
    <property type="entry name" value="ALDH-like"/>
    <property type="match status" value="1"/>
</dbReference>